<dbReference type="SUPFAM" id="SSF51905">
    <property type="entry name" value="FAD/NAD(P)-binding domain"/>
    <property type="match status" value="1"/>
</dbReference>
<dbReference type="AlphaFoldDB" id="A0A562D6Z2"/>
<dbReference type="Gene3D" id="3.50.50.60">
    <property type="entry name" value="FAD/NAD(P)-binding domain"/>
    <property type="match status" value="1"/>
</dbReference>
<comment type="caution">
    <text evidence="3">The sequence shown here is derived from an EMBL/GenBank/DDBJ whole genome shotgun (WGS) entry which is preliminary data.</text>
</comment>
<evidence type="ECO:0000313" key="4">
    <source>
        <dbReference type="Proteomes" id="UP000321583"/>
    </source>
</evidence>
<feature type="domain" description="FAD dependent oxidoreductase" evidence="2">
    <location>
        <begin position="6"/>
        <end position="398"/>
    </location>
</feature>
<gene>
    <name evidence="3" type="ORF">L613_005800000080</name>
</gene>
<keyword evidence="1" id="KW-0560">Oxidoreductase</keyword>
<dbReference type="PANTHER" id="PTHR13847">
    <property type="entry name" value="SARCOSINE DEHYDROGENASE-RELATED"/>
    <property type="match status" value="1"/>
</dbReference>
<reference evidence="3 4" key="1">
    <citation type="submission" date="2019-07" db="EMBL/GenBank/DDBJ databases">
        <title>Genome sequencing of lignin-degrading bacterial isolates.</title>
        <authorList>
            <person name="Gladden J."/>
        </authorList>
    </citation>
    <scope>NUCLEOTIDE SEQUENCE [LARGE SCALE GENOMIC DNA]</scope>
    <source>
        <strain evidence="3 4">J19</strain>
    </source>
</reference>
<evidence type="ECO:0000256" key="1">
    <source>
        <dbReference type="ARBA" id="ARBA00023002"/>
    </source>
</evidence>
<dbReference type="PANTHER" id="PTHR13847:SF289">
    <property type="entry name" value="GLYCINE OXIDASE"/>
    <property type="match status" value="1"/>
</dbReference>
<dbReference type="OrthoDB" id="9805337at2"/>
<dbReference type="InterPro" id="IPR006076">
    <property type="entry name" value="FAD-dep_OxRdtase"/>
</dbReference>
<dbReference type="GO" id="GO:0005737">
    <property type="term" value="C:cytoplasm"/>
    <property type="evidence" value="ECO:0007669"/>
    <property type="project" value="TreeGrafter"/>
</dbReference>
<dbReference type="Gene3D" id="3.30.9.10">
    <property type="entry name" value="D-Amino Acid Oxidase, subunit A, domain 2"/>
    <property type="match status" value="1"/>
</dbReference>
<keyword evidence="4" id="KW-1185">Reference proteome</keyword>
<dbReference type="InterPro" id="IPR036188">
    <property type="entry name" value="FAD/NAD-bd_sf"/>
</dbReference>
<sequence length="417" mass="45647">MNNPDDVLILGGGAIGLATALSLLEAGRGVRVLEAGRVGGATSHGNCGTVTPSHAPPLAAPGVPWRALRWMLSPDAPLYLKPRLDPELWRWLLHFARRCNQRDWMQSARGRAAILRDSRARLAQWIERYGLDCQFTASGLDYVFRDRRNFEAYVAECGPLADMGIATEVVDGPDYLRQEPSLREGVVGAIRFPDDAHLRPDRYTAGLARAIRERGGLIEEQAPVRALLPDASGASVELEDGSRRRGREVVVAMAAWTPRLLRPLGVRLPIQPGKGYSITYGPQAGAPRRPLVLKDRQVFVTPWADGFRLGSTMEFSGQDTSLNPVRLGALERAAREYLRQPPPAGAALEKWYGWRPMTYDDLPALGRAPGHPHVWIAAGHGMLGISMSAASGQLVADLVTGRTPAIDPAPYRVERFQ</sequence>
<proteinExistence type="predicted"/>
<evidence type="ECO:0000259" key="2">
    <source>
        <dbReference type="Pfam" id="PF01266"/>
    </source>
</evidence>
<dbReference type="GO" id="GO:0016491">
    <property type="term" value="F:oxidoreductase activity"/>
    <property type="evidence" value="ECO:0007669"/>
    <property type="project" value="UniProtKB-KW"/>
</dbReference>
<accession>A0A562D6Z2</accession>
<dbReference type="SUPFAM" id="SSF54373">
    <property type="entry name" value="FAD-linked reductases, C-terminal domain"/>
    <property type="match status" value="1"/>
</dbReference>
<organism evidence="3 4">
    <name type="scientific">Pseudoxanthomonas taiwanensis J19</name>
    <dbReference type="NCBI Taxonomy" id="935569"/>
    <lineage>
        <taxon>Bacteria</taxon>
        <taxon>Pseudomonadati</taxon>
        <taxon>Pseudomonadota</taxon>
        <taxon>Gammaproteobacteria</taxon>
        <taxon>Lysobacterales</taxon>
        <taxon>Lysobacteraceae</taxon>
        <taxon>Pseudoxanthomonas</taxon>
    </lineage>
</organism>
<dbReference type="EMBL" id="VLJS01000089">
    <property type="protein sequence ID" value="TWH05527.1"/>
    <property type="molecule type" value="Genomic_DNA"/>
</dbReference>
<evidence type="ECO:0000313" key="3">
    <source>
        <dbReference type="EMBL" id="TWH05527.1"/>
    </source>
</evidence>
<dbReference type="RefSeq" id="WP_019397778.1">
    <property type="nucleotide sequence ID" value="NZ_VLJS01000089.1"/>
</dbReference>
<dbReference type="Proteomes" id="UP000321583">
    <property type="component" value="Unassembled WGS sequence"/>
</dbReference>
<name>A0A562D6Z2_9GAMM</name>
<dbReference type="Pfam" id="PF01266">
    <property type="entry name" value="DAO"/>
    <property type="match status" value="1"/>
</dbReference>
<protein>
    <submittedName>
        <fullName evidence="3">D-amino-acid dehydrogenase</fullName>
    </submittedName>
</protein>